<feature type="compositionally biased region" description="Basic and acidic residues" evidence="1">
    <location>
        <begin position="183"/>
        <end position="195"/>
    </location>
</feature>
<name>A0A0N1IMD8_LEPSE</name>
<feature type="compositionally biased region" description="Low complexity" evidence="1">
    <location>
        <begin position="611"/>
        <end position="624"/>
    </location>
</feature>
<accession>A0A0N1IMD8</accession>
<dbReference type="EMBL" id="LJSK01000010">
    <property type="protein sequence ID" value="KPI90095.1"/>
    <property type="molecule type" value="Genomic_DNA"/>
</dbReference>
<feature type="region of interest" description="Disordered" evidence="1">
    <location>
        <begin position="27"/>
        <end position="46"/>
    </location>
</feature>
<comment type="caution">
    <text evidence="2">The sequence shown here is derived from an EMBL/GenBank/DDBJ whole genome shotgun (WGS) entry which is preliminary data.</text>
</comment>
<feature type="region of interest" description="Disordered" evidence="1">
    <location>
        <begin position="54"/>
        <end position="219"/>
    </location>
</feature>
<dbReference type="VEuPathDB" id="TriTrypDB:Lsey_0010_0070"/>
<feature type="compositionally biased region" description="Low complexity" evidence="1">
    <location>
        <begin position="196"/>
        <end position="219"/>
    </location>
</feature>
<evidence type="ECO:0000313" key="3">
    <source>
        <dbReference type="Proteomes" id="UP000038009"/>
    </source>
</evidence>
<feature type="compositionally biased region" description="Low complexity" evidence="1">
    <location>
        <begin position="572"/>
        <end position="588"/>
    </location>
</feature>
<feature type="compositionally biased region" description="Polar residues" evidence="1">
    <location>
        <begin position="345"/>
        <end position="369"/>
    </location>
</feature>
<feature type="compositionally biased region" description="Polar residues" evidence="1">
    <location>
        <begin position="55"/>
        <end position="81"/>
    </location>
</feature>
<evidence type="ECO:0000256" key="1">
    <source>
        <dbReference type="SAM" id="MobiDB-lite"/>
    </source>
</evidence>
<gene>
    <name evidence="2" type="ORF">ABL78_0740</name>
</gene>
<organism evidence="2 3">
    <name type="scientific">Leptomonas seymouri</name>
    <dbReference type="NCBI Taxonomy" id="5684"/>
    <lineage>
        <taxon>Eukaryota</taxon>
        <taxon>Discoba</taxon>
        <taxon>Euglenozoa</taxon>
        <taxon>Kinetoplastea</taxon>
        <taxon>Metakinetoplastina</taxon>
        <taxon>Trypanosomatida</taxon>
        <taxon>Trypanosomatidae</taxon>
        <taxon>Leishmaniinae</taxon>
        <taxon>Leptomonas</taxon>
    </lineage>
</organism>
<dbReference type="Proteomes" id="UP000038009">
    <property type="component" value="Unassembled WGS sequence"/>
</dbReference>
<dbReference type="AlphaFoldDB" id="A0A0N1IMD8"/>
<feature type="region of interest" description="Disordered" evidence="1">
    <location>
        <begin position="1"/>
        <end position="21"/>
    </location>
</feature>
<feature type="compositionally biased region" description="Polar residues" evidence="1">
    <location>
        <begin position="158"/>
        <end position="167"/>
    </location>
</feature>
<feature type="compositionally biased region" description="Polar residues" evidence="1">
    <location>
        <begin position="300"/>
        <end position="309"/>
    </location>
</feature>
<feature type="compositionally biased region" description="Polar residues" evidence="1">
    <location>
        <begin position="322"/>
        <end position="337"/>
    </location>
</feature>
<sequence>MPHSSKISSNYSVSSSESGSFGANAALHHASSCKTPSAAATGSERCAETAAAASVMQSDATPQKAAQSSKFATTTQESPSMTIRRLPADYSKQMAEQKARSNALERYKMLVKSNRLVPSDDGASPDPKKTTEAEDIDLSTTWRRGEQLPSSIHREGSAISQTVLSNLSDEDDDGAAGNGAVGRELKLHKDADPRPQRSISRRQQQQQPQQRGRLSWSPVSVSVSVERPVYPNSTTHAHEVEPAAAVPAVPVIDLTKTLPHQAVQQPPSSPAVLPPVNRCIAPPGGEEEVPADYVSPELTQPFGNTNLKPRNSIRPDYKPVTDHNSSLTRTSSLTGEGQRTPRKQLASSQVRCSSVGQGRASASPNGSSTPRRRSAVKTRCTAAPAADAAVVSEETAPVETRHVDAAVTPTRAEEHHEVEHQDEALMSLRQKAENGVLPLPGSKTAFWLRPSSAMYEMTTSIAAKRKEYAEHEGITSPVSSRRGSRSFHAIPSGGSSSLYGTPRSRGGPNAATALPEERPRFSTHMSAADRKLYEEGGAAINPTPASTYDAIFTNRQCVMQRSSARRSQEVGSVTHAVGTTASSVASSTPRGTPRGVPQRRAVAPRADVVQSPSSLSRLSSNTLLQTPTEGPPSVNAGRVSARQQDALTKHCARVAARDAARAEELAAAAPLMNATTAEANIRKVKKSVPAAAGATTVAAQLKAQPTAASASVHVRPQLKRAAAPVQAGRGVRSVLECGATKAEKCDEPSWQMVAPEPTRRFSTPARQANEEEREVGRAAAPDEPSPHTTVHGRHADEDATPSKSRRREYDVTASPPRDEATDGNGDDNAHCAAQCAAMALEKKAARAQQAREVLESSRLARQSRTEAARTSHSLTAGAPTSTNDIVAAMLQGTVQQTRQVLPCYLCGELQCTSGYRVHVSACRPKMEGILREYFTAVAGLADIPDELKERIERLASQEVPSSNSDVSVRDAFAKECYQCLKSTLAPCRKCGTHLRVQDLKEHEMLCGRSYYMNSRAAERVSSAADRIERGAQG</sequence>
<protein>
    <submittedName>
        <fullName evidence="2">Uncharacterized protein</fullName>
    </submittedName>
</protein>
<feature type="region of interest" description="Disordered" evidence="1">
    <location>
        <begin position="472"/>
        <end position="521"/>
    </location>
</feature>
<feature type="compositionally biased region" description="Basic and acidic residues" evidence="1">
    <location>
        <begin position="95"/>
        <end position="108"/>
    </location>
</feature>
<feature type="region of interest" description="Disordered" evidence="1">
    <location>
        <begin position="741"/>
        <end position="826"/>
    </location>
</feature>
<keyword evidence="3" id="KW-1185">Reference proteome</keyword>
<feature type="region of interest" description="Disordered" evidence="1">
    <location>
        <begin position="563"/>
        <end position="637"/>
    </location>
</feature>
<feature type="compositionally biased region" description="Low complexity" evidence="1">
    <location>
        <begin position="1"/>
        <end position="20"/>
    </location>
</feature>
<proteinExistence type="predicted"/>
<feature type="region of interest" description="Disordered" evidence="1">
    <location>
        <begin position="300"/>
        <end position="374"/>
    </location>
</feature>
<dbReference type="OrthoDB" id="273550at2759"/>
<feature type="region of interest" description="Disordered" evidence="1">
    <location>
        <begin position="854"/>
        <end position="879"/>
    </location>
</feature>
<feature type="compositionally biased region" description="Polar residues" evidence="1">
    <location>
        <begin position="870"/>
        <end position="879"/>
    </location>
</feature>
<dbReference type="OMA" id="KHCARVA"/>
<evidence type="ECO:0000313" key="2">
    <source>
        <dbReference type="EMBL" id="KPI90095.1"/>
    </source>
</evidence>
<reference evidence="2 3" key="1">
    <citation type="journal article" date="2015" name="PLoS Pathog.">
        <title>Leptomonas seymouri: Adaptations to the Dixenous Life Cycle Analyzed by Genome Sequencing, Transcriptome Profiling and Co-infection with Leishmania donovani.</title>
        <authorList>
            <person name="Kraeva N."/>
            <person name="Butenko A."/>
            <person name="Hlavacova J."/>
            <person name="Kostygov A."/>
            <person name="Myskova J."/>
            <person name="Grybchuk D."/>
            <person name="Lestinova T."/>
            <person name="Votypka J."/>
            <person name="Volf P."/>
            <person name="Opperdoes F."/>
            <person name="Flegontov P."/>
            <person name="Lukes J."/>
            <person name="Yurchenko V."/>
        </authorList>
    </citation>
    <scope>NUCLEOTIDE SEQUENCE [LARGE SCALE GENOMIC DNA]</scope>
    <source>
        <strain evidence="2 3">ATCC 30220</strain>
    </source>
</reference>